<dbReference type="Pfam" id="PF04327">
    <property type="entry name" value="Peptidase_Prp"/>
    <property type="match status" value="1"/>
</dbReference>
<protein>
    <recommendedName>
        <fullName evidence="6">Ribosomal processing cysteine protease Prp</fullName>
    </recommendedName>
</protein>
<keyword evidence="4" id="KW-0788">Thiol protease</keyword>
<dbReference type="Gene3D" id="3.30.70.1490">
    <property type="entry name" value="Cysteine protease Prp"/>
    <property type="match status" value="1"/>
</dbReference>
<dbReference type="PANTHER" id="PTHR39178:SF1">
    <property type="entry name" value="RIBOSOMAL-PROCESSING CYSTEINE PROTEASE PRP"/>
    <property type="match status" value="1"/>
</dbReference>
<proteinExistence type="inferred from homology"/>
<evidence type="ECO:0000256" key="5">
    <source>
        <dbReference type="ARBA" id="ARBA00044503"/>
    </source>
</evidence>
<dbReference type="RefSeq" id="WP_154442117.1">
    <property type="nucleotide sequence ID" value="NZ_JAHLPJ010000001.1"/>
</dbReference>
<dbReference type="InterPro" id="IPR007422">
    <property type="entry name" value="Peptidase_Prp"/>
</dbReference>
<comment type="caution">
    <text evidence="7">The sequence shown here is derived from an EMBL/GenBank/DDBJ whole genome shotgun (WGS) entry which is preliminary data.</text>
</comment>
<dbReference type="SUPFAM" id="SSF118010">
    <property type="entry name" value="TM1457-like"/>
    <property type="match status" value="1"/>
</dbReference>
<sequence>MIVAKIFRDEENKIKKYTIEGHANYDSYGKDIVCAAMSVLSHTTLLSLMELCGIDEKTIIYSIDDRGFLSVELPKDIEENKLDKTQILLESLVVGIKSIIESYPEYVTLKMGRCN</sequence>
<dbReference type="AlphaFoldDB" id="A0A6N7Y205"/>
<dbReference type="PANTHER" id="PTHR39178">
    <property type="entry name" value="HYPOTHETICAL RIBOSOME-ASSOCIATED PROTEIN"/>
    <property type="match status" value="1"/>
</dbReference>
<accession>A0A6N7Y205</accession>
<name>A0A6N7Y205_9FIRM</name>
<evidence type="ECO:0000256" key="4">
    <source>
        <dbReference type="ARBA" id="ARBA00022807"/>
    </source>
</evidence>
<dbReference type="GO" id="GO:0042254">
    <property type="term" value="P:ribosome biogenesis"/>
    <property type="evidence" value="ECO:0007669"/>
    <property type="project" value="UniProtKB-KW"/>
</dbReference>
<dbReference type="Proteomes" id="UP000469523">
    <property type="component" value="Unassembled WGS sequence"/>
</dbReference>
<evidence type="ECO:0000313" key="7">
    <source>
        <dbReference type="EMBL" id="MSU02874.1"/>
    </source>
</evidence>
<keyword evidence="3" id="KW-0378">Hydrolase</keyword>
<dbReference type="CDD" id="cd16332">
    <property type="entry name" value="Prp-like"/>
    <property type="match status" value="1"/>
</dbReference>
<reference evidence="7 8" key="1">
    <citation type="submission" date="2019-09" db="EMBL/GenBank/DDBJ databases">
        <title>In-depth cultivation of the pig gut microbiome towards novel bacterial diversity and tailored functional studies.</title>
        <authorList>
            <person name="Wylensek D."/>
            <person name="Hitch T.C.A."/>
            <person name="Clavel T."/>
        </authorList>
    </citation>
    <scope>NUCLEOTIDE SEQUENCE [LARGE SCALE GENOMIC DNA]</scope>
    <source>
        <strain evidence="7 8">WCA3-693-APC-4?</strain>
    </source>
</reference>
<comment type="similarity">
    <text evidence="5">Belongs to the Prp family.</text>
</comment>
<keyword evidence="1" id="KW-0690">Ribosome biogenesis</keyword>
<evidence type="ECO:0000256" key="2">
    <source>
        <dbReference type="ARBA" id="ARBA00022670"/>
    </source>
</evidence>
<organism evidence="7 8">
    <name type="scientific">Tissierella pigra</name>
    <dbReference type="NCBI Taxonomy" id="2607614"/>
    <lineage>
        <taxon>Bacteria</taxon>
        <taxon>Bacillati</taxon>
        <taxon>Bacillota</taxon>
        <taxon>Tissierellia</taxon>
        <taxon>Tissierellales</taxon>
        <taxon>Tissierellaceae</taxon>
        <taxon>Tissierella</taxon>
    </lineage>
</organism>
<evidence type="ECO:0000256" key="3">
    <source>
        <dbReference type="ARBA" id="ARBA00022801"/>
    </source>
</evidence>
<dbReference type="EMBL" id="VUNQ01000046">
    <property type="protein sequence ID" value="MSU02874.1"/>
    <property type="molecule type" value="Genomic_DNA"/>
</dbReference>
<gene>
    <name evidence="7" type="ORF">FYJ83_15530</name>
</gene>
<evidence type="ECO:0000256" key="1">
    <source>
        <dbReference type="ARBA" id="ARBA00022517"/>
    </source>
</evidence>
<evidence type="ECO:0000313" key="8">
    <source>
        <dbReference type="Proteomes" id="UP000469523"/>
    </source>
</evidence>
<evidence type="ECO:0000256" key="6">
    <source>
        <dbReference type="ARBA" id="ARBA00044538"/>
    </source>
</evidence>
<dbReference type="GO" id="GO:0008234">
    <property type="term" value="F:cysteine-type peptidase activity"/>
    <property type="evidence" value="ECO:0007669"/>
    <property type="project" value="UniProtKB-KW"/>
</dbReference>
<dbReference type="GO" id="GO:0006508">
    <property type="term" value="P:proteolysis"/>
    <property type="evidence" value="ECO:0007669"/>
    <property type="project" value="UniProtKB-KW"/>
</dbReference>
<keyword evidence="2 7" id="KW-0645">Protease</keyword>
<dbReference type="InterPro" id="IPR036764">
    <property type="entry name" value="Peptidase_Prp_sf"/>
</dbReference>
<keyword evidence="8" id="KW-1185">Reference proteome</keyword>